<dbReference type="Gene3D" id="2.30.29.30">
    <property type="entry name" value="Pleckstrin-homology domain (PH domain)/Phosphotyrosine-binding domain (PTB)"/>
    <property type="match status" value="1"/>
</dbReference>
<dbReference type="Pfam" id="PF09128">
    <property type="entry name" value="RGS-like"/>
    <property type="match status" value="1"/>
</dbReference>
<feature type="compositionally biased region" description="Polar residues" evidence="9">
    <location>
        <begin position="1177"/>
        <end position="1190"/>
    </location>
</feature>
<evidence type="ECO:0000256" key="1">
    <source>
        <dbReference type="ARBA" id="ARBA00004370"/>
    </source>
</evidence>
<keyword evidence="14" id="KW-1185">Reference proteome</keyword>
<feature type="compositionally biased region" description="Polar residues" evidence="9">
    <location>
        <begin position="1294"/>
        <end position="1312"/>
    </location>
</feature>
<dbReference type="PROSITE" id="PS50010">
    <property type="entry name" value="DH_2"/>
    <property type="match status" value="1"/>
</dbReference>
<dbReference type="InterPro" id="IPR035899">
    <property type="entry name" value="DBL_dom_sf"/>
</dbReference>
<evidence type="ECO:0000256" key="8">
    <source>
        <dbReference type="ARBA" id="ARBA00023136"/>
    </source>
</evidence>
<dbReference type="GO" id="GO:0007186">
    <property type="term" value="P:G protein-coupled receptor signaling pathway"/>
    <property type="evidence" value="ECO:0007669"/>
    <property type="project" value="TreeGrafter"/>
</dbReference>
<dbReference type="SUPFAM" id="SSF48097">
    <property type="entry name" value="Regulator of G-protein signaling, RGS"/>
    <property type="match status" value="1"/>
</dbReference>
<feature type="compositionally biased region" description="Acidic residues" evidence="9">
    <location>
        <begin position="1197"/>
        <end position="1220"/>
    </location>
</feature>
<feature type="region of interest" description="Disordered" evidence="9">
    <location>
        <begin position="123"/>
        <end position="172"/>
    </location>
</feature>
<dbReference type="SUPFAM" id="SSF48065">
    <property type="entry name" value="DBL homology domain (DH-domain)"/>
    <property type="match status" value="1"/>
</dbReference>
<feature type="compositionally biased region" description="Polar residues" evidence="9">
    <location>
        <begin position="678"/>
        <end position="716"/>
    </location>
</feature>
<feature type="region of interest" description="Disordered" evidence="9">
    <location>
        <begin position="240"/>
        <end position="334"/>
    </location>
</feature>
<accession>A0AAV1FRI5</accession>
<feature type="compositionally biased region" description="Polar residues" evidence="9">
    <location>
        <begin position="1160"/>
        <end position="1169"/>
    </location>
</feature>
<dbReference type="GO" id="GO:0005737">
    <property type="term" value="C:cytoplasm"/>
    <property type="evidence" value="ECO:0007669"/>
    <property type="project" value="UniProtKB-SubCell"/>
</dbReference>
<feature type="region of interest" description="Disordered" evidence="9">
    <location>
        <begin position="1"/>
        <end position="33"/>
    </location>
</feature>
<evidence type="ECO:0000259" key="10">
    <source>
        <dbReference type="PROSITE" id="PS50003"/>
    </source>
</evidence>
<keyword evidence="3" id="KW-0343">GTPase activation</keyword>
<dbReference type="InterPro" id="IPR015212">
    <property type="entry name" value="RGS-like_dom"/>
</dbReference>
<dbReference type="FunFam" id="2.30.29.30:FF:000072">
    <property type="entry name" value="Rho guanine nucleotide exchange factor 1"/>
    <property type="match status" value="1"/>
</dbReference>
<dbReference type="CDD" id="cd23069">
    <property type="entry name" value="PDZ_ARHGEF11-12-like"/>
    <property type="match status" value="1"/>
</dbReference>
<dbReference type="InterPro" id="IPR041020">
    <property type="entry name" value="PH_16"/>
</dbReference>
<evidence type="ECO:0000256" key="3">
    <source>
        <dbReference type="ARBA" id="ARBA00022468"/>
    </source>
</evidence>
<evidence type="ECO:0000259" key="11">
    <source>
        <dbReference type="PROSITE" id="PS50010"/>
    </source>
</evidence>
<keyword evidence="4" id="KW-0963">Cytoplasm</keyword>
<evidence type="ECO:0000313" key="13">
    <source>
        <dbReference type="EMBL" id="CAJ1063404.1"/>
    </source>
</evidence>
<dbReference type="GO" id="GO:0035556">
    <property type="term" value="P:intracellular signal transduction"/>
    <property type="evidence" value="ECO:0007669"/>
    <property type="project" value="InterPro"/>
</dbReference>
<dbReference type="SMART" id="SM00233">
    <property type="entry name" value="PH"/>
    <property type="match status" value="1"/>
</dbReference>
<feature type="region of interest" description="Disordered" evidence="9">
    <location>
        <begin position="578"/>
        <end position="716"/>
    </location>
</feature>
<evidence type="ECO:0000313" key="14">
    <source>
        <dbReference type="Proteomes" id="UP001178508"/>
    </source>
</evidence>
<feature type="compositionally biased region" description="Polar residues" evidence="9">
    <location>
        <begin position="240"/>
        <end position="249"/>
    </location>
</feature>
<feature type="domain" description="PDZ" evidence="12">
    <location>
        <begin position="47"/>
        <end position="124"/>
    </location>
</feature>
<evidence type="ECO:0000256" key="7">
    <source>
        <dbReference type="ARBA" id="ARBA00023054"/>
    </source>
</evidence>
<feature type="compositionally biased region" description="Acidic residues" evidence="9">
    <location>
        <begin position="131"/>
        <end position="142"/>
    </location>
</feature>
<keyword evidence="8" id="KW-0472">Membrane</keyword>
<keyword evidence="5" id="KW-0597">Phosphoprotein</keyword>
<dbReference type="InterPro" id="IPR036305">
    <property type="entry name" value="RGS_sf"/>
</dbReference>
<dbReference type="PANTHER" id="PTHR45872">
    <property type="entry name" value="RHO GUANINE NUCLEOTIDE EXCHANGE FACTOR 2, ISOFORM D"/>
    <property type="match status" value="1"/>
</dbReference>
<keyword evidence="6" id="KW-0344">Guanine-nucleotide releasing factor</keyword>
<feature type="compositionally biased region" description="Polar residues" evidence="9">
    <location>
        <begin position="635"/>
        <end position="659"/>
    </location>
</feature>
<dbReference type="FunFam" id="1.20.900.10:FF:000006">
    <property type="entry name" value="Rho guanine nucleotide exchange factor (GEF) 11"/>
    <property type="match status" value="1"/>
</dbReference>
<dbReference type="SMART" id="SM00325">
    <property type="entry name" value="RhoGEF"/>
    <property type="match status" value="1"/>
</dbReference>
<feature type="domain" description="DH" evidence="11">
    <location>
        <begin position="779"/>
        <end position="969"/>
    </location>
</feature>
<feature type="region of interest" description="Disordered" evidence="9">
    <location>
        <begin position="1284"/>
        <end position="1365"/>
    </location>
</feature>
<feature type="region of interest" description="Disordered" evidence="9">
    <location>
        <begin position="1151"/>
        <end position="1220"/>
    </location>
</feature>
<feature type="compositionally biased region" description="Low complexity" evidence="9">
    <location>
        <begin position="660"/>
        <end position="677"/>
    </location>
</feature>
<dbReference type="GO" id="GO:0005085">
    <property type="term" value="F:guanyl-nucleotide exchange factor activity"/>
    <property type="evidence" value="ECO:0007669"/>
    <property type="project" value="UniProtKB-KW"/>
</dbReference>
<protein>
    <submittedName>
        <fullName evidence="13">Rho guanine nucleotide exchange factor 12 isoform X1</fullName>
    </submittedName>
</protein>
<dbReference type="Gene3D" id="1.10.167.10">
    <property type="entry name" value="Regulator of G-protein Signalling 4, domain 2"/>
    <property type="match status" value="1"/>
</dbReference>
<dbReference type="CDD" id="cd00160">
    <property type="entry name" value="RhoGEF"/>
    <property type="match status" value="1"/>
</dbReference>
<feature type="domain" description="PH" evidence="10">
    <location>
        <begin position="1011"/>
        <end position="1124"/>
    </location>
</feature>
<dbReference type="GO" id="GO:0005096">
    <property type="term" value="F:GTPase activator activity"/>
    <property type="evidence" value="ECO:0007669"/>
    <property type="project" value="UniProtKB-KW"/>
</dbReference>
<reference evidence="13" key="1">
    <citation type="submission" date="2023-08" db="EMBL/GenBank/DDBJ databases">
        <authorList>
            <person name="Alioto T."/>
            <person name="Alioto T."/>
            <person name="Gomez Garrido J."/>
        </authorList>
    </citation>
    <scope>NUCLEOTIDE SEQUENCE</scope>
</reference>
<dbReference type="SUPFAM" id="SSF50729">
    <property type="entry name" value="PH domain-like"/>
    <property type="match status" value="1"/>
</dbReference>
<feature type="compositionally biased region" description="Basic and acidic residues" evidence="9">
    <location>
        <begin position="19"/>
        <end position="33"/>
    </location>
</feature>
<dbReference type="SUPFAM" id="SSF50156">
    <property type="entry name" value="PDZ domain-like"/>
    <property type="match status" value="1"/>
</dbReference>
<proteinExistence type="predicted"/>
<dbReference type="InterPro" id="IPR001331">
    <property type="entry name" value="GDS_CDC24_CS"/>
</dbReference>
<comment type="subcellular location">
    <subcellularLocation>
        <location evidence="2">Cytoplasm</location>
    </subcellularLocation>
    <subcellularLocation>
        <location evidence="1">Membrane</location>
    </subcellularLocation>
</comment>
<dbReference type="PANTHER" id="PTHR45872:SF3">
    <property type="entry name" value="RHO GUANINE NUCLEOTIDE EXCHANGE FACTOR 12"/>
    <property type="match status" value="1"/>
</dbReference>
<keyword evidence="7" id="KW-0175">Coiled coil</keyword>
<dbReference type="InterPro" id="IPR001478">
    <property type="entry name" value="PDZ"/>
</dbReference>
<name>A0AAV1FRI5_XYRNO</name>
<dbReference type="PROSITE" id="PS00741">
    <property type="entry name" value="DH_1"/>
    <property type="match status" value="1"/>
</dbReference>
<evidence type="ECO:0000256" key="4">
    <source>
        <dbReference type="ARBA" id="ARBA00022490"/>
    </source>
</evidence>
<feature type="compositionally biased region" description="Polar residues" evidence="9">
    <location>
        <begin position="263"/>
        <end position="286"/>
    </location>
</feature>
<organism evidence="13 14">
    <name type="scientific">Xyrichtys novacula</name>
    <name type="common">Pearly razorfish</name>
    <name type="synonym">Hemipteronotus novacula</name>
    <dbReference type="NCBI Taxonomy" id="13765"/>
    <lineage>
        <taxon>Eukaryota</taxon>
        <taxon>Metazoa</taxon>
        <taxon>Chordata</taxon>
        <taxon>Craniata</taxon>
        <taxon>Vertebrata</taxon>
        <taxon>Euteleostomi</taxon>
        <taxon>Actinopterygii</taxon>
        <taxon>Neopterygii</taxon>
        <taxon>Teleostei</taxon>
        <taxon>Neoteleostei</taxon>
        <taxon>Acanthomorphata</taxon>
        <taxon>Eupercaria</taxon>
        <taxon>Labriformes</taxon>
        <taxon>Labridae</taxon>
        <taxon>Xyrichtys</taxon>
    </lineage>
</organism>
<dbReference type="InterPro" id="IPR044926">
    <property type="entry name" value="RGS_subdomain_2"/>
</dbReference>
<dbReference type="InterPro" id="IPR036034">
    <property type="entry name" value="PDZ_sf"/>
</dbReference>
<dbReference type="InterPro" id="IPR001849">
    <property type="entry name" value="PH_domain"/>
</dbReference>
<dbReference type="EMBL" id="OY660872">
    <property type="protein sequence ID" value="CAJ1063404.1"/>
    <property type="molecule type" value="Genomic_DNA"/>
</dbReference>
<dbReference type="Gene3D" id="1.20.900.10">
    <property type="entry name" value="Dbl homology (DH) domain"/>
    <property type="match status" value="1"/>
</dbReference>
<dbReference type="SMART" id="SM00228">
    <property type="entry name" value="PDZ"/>
    <property type="match status" value="1"/>
</dbReference>
<dbReference type="PROSITE" id="PS50003">
    <property type="entry name" value="PH_DOMAIN"/>
    <property type="match status" value="1"/>
</dbReference>
<dbReference type="Pfam" id="PF17838">
    <property type="entry name" value="PH_16"/>
    <property type="match status" value="1"/>
</dbReference>
<evidence type="ECO:0000256" key="2">
    <source>
        <dbReference type="ARBA" id="ARBA00004496"/>
    </source>
</evidence>
<evidence type="ECO:0000256" key="9">
    <source>
        <dbReference type="SAM" id="MobiDB-lite"/>
    </source>
</evidence>
<evidence type="ECO:0000259" key="12">
    <source>
        <dbReference type="PROSITE" id="PS50106"/>
    </source>
</evidence>
<dbReference type="FunFam" id="2.30.42.10:FF:000033">
    <property type="entry name" value="Rho guanine nucleotide exchange factor (GEF) 11"/>
    <property type="match status" value="1"/>
</dbReference>
<dbReference type="Pfam" id="PF00595">
    <property type="entry name" value="PDZ"/>
    <property type="match status" value="1"/>
</dbReference>
<evidence type="ECO:0000256" key="5">
    <source>
        <dbReference type="ARBA" id="ARBA00022553"/>
    </source>
</evidence>
<dbReference type="GO" id="GO:0001664">
    <property type="term" value="F:G protein-coupled receptor binding"/>
    <property type="evidence" value="ECO:0007669"/>
    <property type="project" value="TreeGrafter"/>
</dbReference>
<dbReference type="PROSITE" id="PS50106">
    <property type="entry name" value="PDZ"/>
    <property type="match status" value="1"/>
</dbReference>
<feature type="compositionally biased region" description="Polar residues" evidence="9">
    <location>
        <begin position="1"/>
        <end position="15"/>
    </location>
</feature>
<gene>
    <name evidence="13" type="ORF">XNOV1_A037391</name>
</gene>
<dbReference type="InterPro" id="IPR000219">
    <property type="entry name" value="DH_dom"/>
</dbReference>
<dbReference type="Proteomes" id="UP001178508">
    <property type="component" value="Chromosome 9"/>
</dbReference>
<dbReference type="Pfam" id="PF00621">
    <property type="entry name" value="RhoGEF"/>
    <property type="match status" value="1"/>
</dbReference>
<sequence>MSGTQSTLTDRTPSILNKDLTDKKPKNEKSSVSLKHEFDPTGLVQRCVIIQRDENGFGLTVSGDNPVFVQLVKEDGAAMRAGVQTGDRIIKVNGTLVTHSNHIEVVKLIKSGSYVALTVLGRPPGLPQIPLEEEEEEEEEKEEGASTPSTLSAPQSPVLPGGEKCSPTTSLQEPISSCLPDWTENKTSHSQKVETLQRMIIKEQQDLQAKEDEHSRNPRPALLKEMLEVKRHISLLQEQLTKAASQDGATGSEEGDGGPPVKEQTSSLQGDCSNDGLPTNNNTLHSSPLPESPGKRETPCQSPASSRKDGLNICPSPDTEETPDTDSNAQCTVGNPPYLLNPQIIGAEDDYFDCPQEQINGQCSSFQSLDLLKSRPAHLAVFLHHVVSQFDPVPLLCYLYAEMHKQTSSKESRRFFMEFHSLFMDRTANLKVPVPETVAAELEKRRLELIPEDVCKQYTQVLQDALLPDLHKNLEDFRQKRSMGLTLAEDELSKLDSERGENQQALEKECSCAEHILSKIEDILLTSQPSEEEKCQTMQYVILTYMKHLGVKVKEPRGLEHKRARINFLPKIKKSIKPEKEGEEKVKKPRFPNILGPPRRLSRVDSTSVGKAVEMNKQRSPKQPPQPTLGIPEQPDSSASNSGRTRGNQLSESSDTSILSVPSTTSPTHSSPTALTSDTSGQDSDSNMSPFCTQGLQTGDHQDSISSPTSTQFDFSPSNLEQLQEEDQEAYRMEVQCAADIQSEDDLGGEMEGGEEDPLNWQSLVSRGVLESLKPQEIKRQEVINELFYTERAHLRMLKVLDSVFYQRLNRDSILPPEDLKHIFINLEEIIQLHVSVTEQMTSIRKRSETSVIGQIADDLLAWFSGEEEEKIKKAVGAFCSNQPSALELIKSRKKKDPKFALFMQEAESNRLCRRLQLKDIIPVEVQRVTKYPLLLDNIAKYTEDGEEREKVKKAAECCKKILNHVNQAVKEAENKQRLIEYQRRLDISSLKQSENPMILELRNLDLTKRKMVHEGLLSWKVNKDKTIELYTLLLEDILVLLQKQDERLVLKFHGKNPASATDTKHIFSPVIKLNTVLVRPVATDNKSFFVLSMSENGAQIYELMAQTVSDQRTWQCLITQCADAMKAKPHSRDKPAAQSDAERDAIEIIKEGLPKSSKDPNNTSSGGVSSADKDGTSTPEVQTPLSTNPFDGMKSEDEDEEPTSADRPEEEEGDEEIDEAELEAFLDGQLAEGLPFLQDGACQGVSENQEHDALEVPSSKGEEALRTLAMLKQALFNHMISRDTGEETEESRQSAASECQLTASLPGSSEGPSAAGDESQAAAGSQKDPSGNTGATETPEHNGGFMVLDFCGGSEGSSTDDDGGVGVDVGIDMSKLLSSSSQTGGLSGPNLSRQLMTHLRLLQADLQYLKEVEMKYNELRQVHGHLATDSEENNGLSDGIP</sequence>
<feature type="compositionally biased region" description="Polar residues" evidence="9">
    <location>
        <begin position="146"/>
        <end position="155"/>
    </location>
</feature>
<dbReference type="Gene3D" id="2.30.42.10">
    <property type="match status" value="1"/>
</dbReference>
<feature type="compositionally biased region" description="Polar residues" evidence="9">
    <location>
        <begin position="1328"/>
        <end position="1337"/>
    </location>
</feature>
<dbReference type="InterPro" id="IPR011993">
    <property type="entry name" value="PH-like_dom_sf"/>
</dbReference>
<evidence type="ECO:0000256" key="6">
    <source>
        <dbReference type="ARBA" id="ARBA00022658"/>
    </source>
</evidence>
<dbReference type="GO" id="GO:0016020">
    <property type="term" value="C:membrane"/>
    <property type="evidence" value="ECO:0007669"/>
    <property type="project" value="UniProtKB-SubCell"/>
</dbReference>